<evidence type="ECO:0000259" key="1">
    <source>
        <dbReference type="SMART" id="SM00971"/>
    </source>
</evidence>
<keyword evidence="2" id="KW-0808">Transferase</keyword>
<organism evidence="2">
    <name type="scientific">Prototheca wickerhamii</name>
    <dbReference type="NCBI Taxonomy" id="3111"/>
    <lineage>
        <taxon>Eukaryota</taxon>
        <taxon>Viridiplantae</taxon>
        <taxon>Chlorophyta</taxon>
        <taxon>core chlorophytes</taxon>
        <taxon>Trebouxiophyceae</taxon>
        <taxon>Chlorellales</taxon>
        <taxon>Chlorellaceae</taxon>
        <taxon>Prototheca</taxon>
    </lineage>
</organism>
<feature type="non-terminal residue" evidence="2">
    <location>
        <position position="257"/>
    </location>
</feature>
<dbReference type="Gene3D" id="1.10.3130.10">
    <property type="entry name" value="serine acetyltransferase, domain 1"/>
    <property type="match status" value="1"/>
</dbReference>
<dbReference type="EC" id="2.3.1.30" evidence="2"/>
<dbReference type="SMART" id="SM00971">
    <property type="entry name" value="SATase_N"/>
    <property type="match status" value="1"/>
</dbReference>
<dbReference type="Pfam" id="PF06426">
    <property type="entry name" value="SATase_N"/>
    <property type="match status" value="1"/>
</dbReference>
<dbReference type="EMBL" id="DQ228195">
    <property type="protein sequence ID" value="ABC24952.1"/>
    <property type="molecule type" value="mRNA"/>
</dbReference>
<evidence type="ECO:0000313" key="2">
    <source>
        <dbReference type="EMBL" id="ABC24952.1"/>
    </source>
</evidence>
<dbReference type="PANTHER" id="PTHR42811">
    <property type="entry name" value="SERINE ACETYLTRANSFERASE"/>
    <property type="match status" value="1"/>
</dbReference>
<keyword evidence="2" id="KW-0012">Acyltransferase</keyword>
<dbReference type="GO" id="GO:0005737">
    <property type="term" value="C:cytoplasm"/>
    <property type="evidence" value="ECO:0007669"/>
    <property type="project" value="InterPro"/>
</dbReference>
<dbReference type="SUPFAM" id="SSF51161">
    <property type="entry name" value="Trimeric LpxA-like enzymes"/>
    <property type="match status" value="1"/>
</dbReference>
<proteinExistence type="evidence at transcript level"/>
<reference evidence="2" key="1">
    <citation type="submission" date="2005-09" db="EMBL/GenBank/DDBJ databases">
        <title>An overview of the metabolic pathways present in the plastid of the non-photosynthetic alga Prototheca wickerhamii.</title>
        <authorList>
            <person name="Borza T.C."/>
            <person name="Lee R.W."/>
        </authorList>
    </citation>
    <scope>NUCLEOTIDE SEQUENCE</scope>
    <source>
        <strain evidence="2">SAG 263-11</strain>
    </source>
</reference>
<dbReference type="AlphaFoldDB" id="Q075K8"/>
<protein>
    <submittedName>
        <fullName evidence="2">Plastid serine O-acetyltransferase isoform A</fullName>
        <ecNumber evidence="2">2.3.1.30</ecNumber>
    </submittedName>
</protein>
<dbReference type="InterPro" id="IPR010493">
    <property type="entry name" value="Ser_AcTrfase_N"/>
</dbReference>
<dbReference type="InterPro" id="IPR042122">
    <property type="entry name" value="Ser_AcTrfase_N_sf"/>
</dbReference>
<dbReference type="InterPro" id="IPR011004">
    <property type="entry name" value="Trimer_LpxA-like_sf"/>
</dbReference>
<sequence length="257" mass="27559">MAPAILKSQPGTRPSECAPAGWLRSKMPWIGTVPCGEKTKCRMTVSVRAVAVDHVLPPPLDMKTAMQRAGPSVQERFWDEVLKRRDIIDDGHGVEMAESLTQHAWSPGPGHQSLTRLWDGIRAEAARLATSEAVLSPSIHASILSHASLSSCLAHLLAAKLASSTLLAPQLAHLISQIYESHPEALEAASADLQATVERDPACEGEVQALLYGKGWQAVQAHRAAHVLWLAGRRSLALALQSRASVAWSVDVHPAAA</sequence>
<accession>Q075K8</accession>
<dbReference type="GO" id="GO:0006535">
    <property type="term" value="P:cysteine biosynthetic process from serine"/>
    <property type="evidence" value="ECO:0007669"/>
    <property type="project" value="InterPro"/>
</dbReference>
<name>Q075K8_PROWI</name>
<feature type="domain" description="Serine acetyltransferase N-terminal" evidence="1">
    <location>
        <begin position="117"/>
        <end position="221"/>
    </location>
</feature>
<dbReference type="GO" id="GO:0009001">
    <property type="term" value="F:serine O-acetyltransferase activity"/>
    <property type="evidence" value="ECO:0007669"/>
    <property type="project" value="UniProtKB-EC"/>
</dbReference>